<reference evidence="2 3" key="1">
    <citation type="submission" date="2018-03" db="EMBL/GenBank/DDBJ databases">
        <title>Genomic Encyclopedia of Type Strains, Phase III (KMG-III): the genomes of soil and plant-associated and newly described type strains.</title>
        <authorList>
            <person name="Whitman W."/>
        </authorList>
    </citation>
    <scope>NUCLEOTIDE SEQUENCE [LARGE SCALE GENOMIC DNA]</scope>
    <source>
        <strain evidence="2 3">CGMCC 1.12700</strain>
    </source>
</reference>
<evidence type="ECO:0000313" key="2">
    <source>
        <dbReference type="EMBL" id="PSK93277.1"/>
    </source>
</evidence>
<feature type="compositionally biased region" description="Basic and acidic residues" evidence="1">
    <location>
        <begin position="67"/>
        <end position="78"/>
    </location>
</feature>
<feature type="region of interest" description="Disordered" evidence="1">
    <location>
        <begin position="62"/>
        <end position="84"/>
    </location>
</feature>
<evidence type="ECO:0000313" key="3">
    <source>
        <dbReference type="Proteomes" id="UP000240572"/>
    </source>
</evidence>
<dbReference type="RefSeq" id="WP_106522293.1">
    <property type="nucleotide sequence ID" value="NZ_PYGD01000002.1"/>
</dbReference>
<dbReference type="EMBL" id="PYGD01000002">
    <property type="protein sequence ID" value="PSK93277.1"/>
    <property type="molecule type" value="Genomic_DNA"/>
</dbReference>
<gene>
    <name evidence="2" type="ORF">B0I18_102247</name>
</gene>
<comment type="caution">
    <text evidence="2">The sequence shown here is derived from an EMBL/GenBank/DDBJ whole genome shotgun (WGS) entry which is preliminary data.</text>
</comment>
<dbReference type="Proteomes" id="UP000240572">
    <property type="component" value="Unassembled WGS sequence"/>
</dbReference>
<protein>
    <submittedName>
        <fullName evidence="2">Uncharacterized protein</fullName>
    </submittedName>
</protein>
<organism evidence="2 3">
    <name type="scientific">Taibaiella chishuiensis</name>
    <dbReference type="NCBI Taxonomy" id="1434707"/>
    <lineage>
        <taxon>Bacteria</taxon>
        <taxon>Pseudomonadati</taxon>
        <taxon>Bacteroidota</taxon>
        <taxon>Chitinophagia</taxon>
        <taxon>Chitinophagales</taxon>
        <taxon>Chitinophagaceae</taxon>
        <taxon>Taibaiella</taxon>
    </lineage>
</organism>
<accession>A0A2P8D7V3</accession>
<sequence>MKRTIRKSMTSRLGLKKMVIADLSAAEAAQINGGGPLEGKNTGGQTTTSGLSIYSGYLGTNCPYKPQKPDTDSDKQDKQLIQYP</sequence>
<keyword evidence="3" id="KW-1185">Reference proteome</keyword>
<proteinExistence type="predicted"/>
<evidence type="ECO:0000256" key="1">
    <source>
        <dbReference type="SAM" id="MobiDB-lite"/>
    </source>
</evidence>
<name>A0A2P8D7V3_9BACT</name>
<dbReference type="AlphaFoldDB" id="A0A2P8D7V3"/>